<feature type="chain" id="PRO_5047485219" evidence="1">
    <location>
        <begin position="22"/>
        <end position="193"/>
    </location>
</feature>
<dbReference type="InterPro" id="IPR036298">
    <property type="entry name" value="Chalcone_isomerase_sf"/>
</dbReference>
<gene>
    <name evidence="3" type="ORF">IFO67_17095</name>
</gene>
<name>A0ABR9BE55_9RHOO</name>
<dbReference type="InterPro" id="IPR016087">
    <property type="entry name" value="Chalcone_isomerase"/>
</dbReference>
<protein>
    <submittedName>
        <fullName evidence="3">Chalcone isomerase family protein</fullName>
    </submittedName>
</protein>
<dbReference type="PANTHER" id="PTHR47698:SF2">
    <property type="entry name" value="FATTY-ACID-BINDING PROTEIN 3, CHLOROPLASTIC"/>
    <property type="match status" value="1"/>
</dbReference>
<comment type="caution">
    <text evidence="3">The sequence shown here is derived from an EMBL/GenBank/DDBJ whole genome shotgun (WGS) entry which is preliminary data.</text>
</comment>
<evidence type="ECO:0000313" key="3">
    <source>
        <dbReference type="EMBL" id="MBD8504610.1"/>
    </source>
</evidence>
<dbReference type="InterPro" id="IPR016088">
    <property type="entry name" value="Chalcone_isomerase_3-sand"/>
</dbReference>
<feature type="domain" description="Chalcone isomerase" evidence="2">
    <location>
        <begin position="22"/>
        <end position="190"/>
    </location>
</feature>
<dbReference type="Gene3D" id="3.50.70.10">
    <property type="match status" value="1"/>
</dbReference>
<proteinExistence type="predicted"/>
<evidence type="ECO:0000259" key="2">
    <source>
        <dbReference type="Pfam" id="PF16036"/>
    </source>
</evidence>
<dbReference type="RefSeq" id="WP_187719338.1">
    <property type="nucleotide sequence ID" value="NZ_JACTAH010000002.1"/>
</dbReference>
<dbReference type="PANTHER" id="PTHR47698">
    <property type="entry name" value="FATTY-ACID-BINDING PROTEIN 3, CHLOROPLASTIC"/>
    <property type="match status" value="1"/>
</dbReference>
<dbReference type="Pfam" id="PF16036">
    <property type="entry name" value="Chalcone_3"/>
    <property type="match status" value="1"/>
</dbReference>
<sequence length="193" mass="20817">MKHLIRTALTTLALCATTVHAAVEVAGVRFDERVTVAAQPAELNGAGLRTRFTFKVYAMGLYLPARSQSAEAIHTTPGEKRIRIVLLRDVDADTFADALVDGLKKNHTAEQFAALQASVDQLRTALLELGEAREGTVVELDALANGSTRLSVDGQQRGADIAAPAFYPALLRIWLGERPVDDDLKRALLGQAD</sequence>
<dbReference type="GO" id="GO:0016853">
    <property type="term" value="F:isomerase activity"/>
    <property type="evidence" value="ECO:0007669"/>
    <property type="project" value="UniProtKB-KW"/>
</dbReference>
<keyword evidence="4" id="KW-1185">Reference proteome</keyword>
<organism evidence="3 4">
    <name type="scientific">Thauera sedimentorum</name>
    <dbReference type="NCBI Taxonomy" id="2767595"/>
    <lineage>
        <taxon>Bacteria</taxon>
        <taxon>Pseudomonadati</taxon>
        <taxon>Pseudomonadota</taxon>
        <taxon>Betaproteobacteria</taxon>
        <taxon>Rhodocyclales</taxon>
        <taxon>Zoogloeaceae</taxon>
        <taxon>Thauera</taxon>
    </lineage>
</organism>
<dbReference type="SUPFAM" id="SSF54626">
    <property type="entry name" value="Chalcone isomerase"/>
    <property type="match status" value="1"/>
</dbReference>
<dbReference type="Proteomes" id="UP000603602">
    <property type="component" value="Unassembled WGS sequence"/>
</dbReference>
<evidence type="ECO:0000313" key="4">
    <source>
        <dbReference type="Proteomes" id="UP000603602"/>
    </source>
</evidence>
<dbReference type="EMBL" id="JACYTO010000002">
    <property type="protein sequence ID" value="MBD8504610.1"/>
    <property type="molecule type" value="Genomic_DNA"/>
</dbReference>
<keyword evidence="1" id="KW-0732">Signal</keyword>
<evidence type="ECO:0000256" key="1">
    <source>
        <dbReference type="SAM" id="SignalP"/>
    </source>
</evidence>
<keyword evidence="3" id="KW-0413">Isomerase</keyword>
<feature type="signal peptide" evidence="1">
    <location>
        <begin position="1"/>
        <end position="21"/>
    </location>
</feature>
<accession>A0ABR9BE55</accession>
<reference evidence="4" key="1">
    <citation type="submission" date="2023-07" db="EMBL/GenBank/DDBJ databases">
        <title>Thauera sp. CAU 1555 isolated from sand of Yaerae Beach.</title>
        <authorList>
            <person name="Kim W."/>
        </authorList>
    </citation>
    <scope>NUCLEOTIDE SEQUENCE [LARGE SCALE GENOMIC DNA]</scope>
    <source>
        <strain evidence="4">CAU 1555</strain>
    </source>
</reference>